<protein>
    <recommendedName>
        <fullName evidence="4">CBS domain-containing protein</fullName>
    </recommendedName>
</protein>
<dbReference type="Proteomes" id="UP000007800">
    <property type="component" value="Unassembled WGS sequence"/>
</dbReference>
<accession>C5K6H0</accession>
<dbReference type="RefSeq" id="XP_002788094.1">
    <property type="nucleotide sequence ID" value="XM_002788048.1"/>
</dbReference>
<proteinExistence type="predicted"/>
<keyword evidence="3" id="KW-1185">Reference proteome</keyword>
<dbReference type="InterPro" id="IPR046342">
    <property type="entry name" value="CBS_dom_sf"/>
</dbReference>
<organism evidence="3">
    <name type="scientific">Perkinsus marinus (strain ATCC 50983 / TXsc)</name>
    <dbReference type="NCBI Taxonomy" id="423536"/>
    <lineage>
        <taxon>Eukaryota</taxon>
        <taxon>Sar</taxon>
        <taxon>Alveolata</taxon>
        <taxon>Perkinsozoa</taxon>
        <taxon>Perkinsea</taxon>
        <taxon>Perkinsida</taxon>
        <taxon>Perkinsidae</taxon>
        <taxon>Perkinsus</taxon>
    </lineage>
</organism>
<dbReference type="InParanoid" id="C5K6H0"/>
<sequence length="185" mass="20305">MIPIVTRHENGGLKLAGIIPTHQIEGEILSAMKAVIPNGVSVLDNTIISENSQMLSQQQLAVLDESTPIGRAVDWNPLTVTHTMPTARVQYLFTMLRLHCLFVLDGTTHVLLGVVTKASFDISRELLPPTELNSRSSVKDPTEDDKTNLELSELRRRSLGNVVDDVPSTSPPHYDEEIDSTIGSI</sequence>
<dbReference type="GeneID" id="9058401"/>
<evidence type="ECO:0000256" key="1">
    <source>
        <dbReference type="SAM" id="MobiDB-lite"/>
    </source>
</evidence>
<dbReference type="SUPFAM" id="SSF54631">
    <property type="entry name" value="CBS-domain pair"/>
    <property type="match status" value="1"/>
</dbReference>
<name>C5K6H0_PERM5</name>
<feature type="region of interest" description="Disordered" evidence="1">
    <location>
        <begin position="131"/>
        <end position="185"/>
    </location>
</feature>
<evidence type="ECO:0008006" key="4">
    <source>
        <dbReference type="Google" id="ProtNLM"/>
    </source>
</evidence>
<gene>
    <name evidence="2" type="ORF">Pmar_PMAR006782</name>
</gene>
<evidence type="ECO:0000313" key="2">
    <source>
        <dbReference type="EMBL" id="EER19890.1"/>
    </source>
</evidence>
<dbReference type="AlphaFoldDB" id="C5K6H0"/>
<evidence type="ECO:0000313" key="3">
    <source>
        <dbReference type="Proteomes" id="UP000007800"/>
    </source>
</evidence>
<reference evidence="2 3" key="1">
    <citation type="submission" date="2008-07" db="EMBL/GenBank/DDBJ databases">
        <authorList>
            <person name="El-Sayed N."/>
            <person name="Caler E."/>
            <person name="Inman J."/>
            <person name="Amedeo P."/>
            <person name="Hass B."/>
            <person name="Wortman J."/>
        </authorList>
    </citation>
    <scope>NUCLEOTIDE SEQUENCE [LARGE SCALE GENOMIC DNA]</scope>
    <source>
        <strain evidence="3">ATCC 50983 / TXsc</strain>
    </source>
</reference>
<feature type="compositionally biased region" description="Basic and acidic residues" evidence="1">
    <location>
        <begin position="137"/>
        <end position="156"/>
    </location>
</feature>
<dbReference type="EMBL" id="GG670888">
    <property type="protein sequence ID" value="EER19890.1"/>
    <property type="molecule type" value="Genomic_DNA"/>
</dbReference>